<dbReference type="EMBL" id="JAGXOE010000904">
    <property type="protein sequence ID" value="MBS4105091.1"/>
    <property type="molecule type" value="Genomic_DNA"/>
</dbReference>
<name>A0ABS5NLD7_TSUPA</name>
<gene>
    <name evidence="1" type="ORF">KFZ73_28155</name>
</gene>
<evidence type="ECO:0000313" key="1">
    <source>
        <dbReference type="EMBL" id="MBS4105091.1"/>
    </source>
</evidence>
<comment type="caution">
    <text evidence="1">The sequence shown here is derived from an EMBL/GenBank/DDBJ whole genome shotgun (WGS) entry which is preliminary data.</text>
</comment>
<proteinExistence type="predicted"/>
<feature type="non-terminal residue" evidence="1">
    <location>
        <position position="1"/>
    </location>
</feature>
<sequence>TYCGPPLDDGALCGYAICVGCGADGGPAGGCADDTVVVVPQLCGVPRRAAVAARASEPQVG</sequence>
<protein>
    <submittedName>
        <fullName evidence="1">Uncharacterized protein</fullName>
    </submittedName>
</protein>
<evidence type="ECO:0000313" key="2">
    <source>
        <dbReference type="Proteomes" id="UP000676853"/>
    </source>
</evidence>
<dbReference type="Proteomes" id="UP000676853">
    <property type="component" value="Unassembled WGS sequence"/>
</dbReference>
<accession>A0ABS5NLD7</accession>
<dbReference type="RefSeq" id="WP_212555853.1">
    <property type="nucleotide sequence ID" value="NZ_JAGXOE010000904.1"/>
</dbReference>
<organism evidence="1 2">
    <name type="scientific">Tsukamurella paurometabola</name>
    <name type="common">Corynebacterium paurometabolum</name>
    <dbReference type="NCBI Taxonomy" id="2061"/>
    <lineage>
        <taxon>Bacteria</taxon>
        <taxon>Bacillati</taxon>
        <taxon>Actinomycetota</taxon>
        <taxon>Actinomycetes</taxon>
        <taxon>Mycobacteriales</taxon>
        <taxon>Tsukamurellaceae</taxon>
        <taxon>Tsukamurella</taxon>
    </lineage>
</organism>
<keyword evidence="2" id="KW-1185">Reference proteome</keyword>
<reference evidence="1 2" key="1">
    <citation type="submission" date="2021-04" db="EMBL/GenBank/DDBJ databases">
        <title>Whole genome sequence analysis of a thiophenic sulfur metabolizing bacteria.</title>
        <authorList>
            <person name="Akhtar N."/>
            <person name="Akram J."/>
            <person name="Aslam A."/>
        </authorList>
    </citation>
    <scope>NUCLEOTIDE SEQUENCE [LARGE SCALE GENOMIC DNA]</scope>
    <source>
        <strain evidence="1 2">3OW</strain>
    </source>
</reference>